<dbReference type="GO" id="GO:0031405">
    <property type="term" value="F:lipoic acid binding"/>
    <property type="evidence" value="ECO:0007669"/>
    <property type="project" value="TreeGrafter"/>
</dbReference>
<evidence type="ECO:0000256" key="5">
    <source>
        <dbReference type="ARBA" id="ARBA00022823"/>
    </source>
</evidence>
<dbReference type="GO" id="GO:0006086">
    <property type="term" value="P:pyruvate decarboxylation to acetyl-CoA"/>
    <property type="evidence" value="ECO:0007669"/>
    <property type="project" value="UniProtKB-UniRule"/>
</dbReference>
<dbReference type="NCBIfam" id="TIGR01348">
    <property type="entry name" value="PDHac_trf_long"/>
    <property type="match status" value="1"/>
</dbReference>
<protein>
    <recommendedName>
        <fullName evidence="9">Acetyltransferase component of pyruvate dehydrogenase complex</fullName>
        <ecNumber evidence="9">2.3.1.12</ecNumber>
    </recommendedName>
</protein>
<dbReference type="InterPro" id="IPR023213">
    <property type="entry name" value="CAT-like_dom_sf"/>
</dbReference>
<dbReference type="InterPro" id="IPR006256">
    <property type="entry name" value="AcTrfase_Pyrv_DH_cplx"/>
</dbReference>
<dbReference type="SUPFAM" id="SSF52777">
    <property type="entry name" value="CoA-dependent acyltransferases"/>
    <property type="match status" value="1"/>
</dbReference>
<organism evidence="10 11">
    <name type="scientific">Pseudoalteromonas rubra</name>
    <dbReference type="NCBI Taxonomy" id="43658"/>
    <lineage>
        <taxon>Bacteria</taxon>
        <taxon>Pseudomonadati</taxon>
        <taxon>Pseudomonadota</taxon>
        <taxon>Gammaproteobacteria</taxon>
        <taxon>Alteromonadales</taxon>
        <taxon>Pseudoalteromonadaceae</taxon>
        <taxon>Pseudoalteromonas</taxon>
    </lineage>
</organism>
<dbReference type="Pfam" id="PF00364">
    <property type="entry name" value="Biotin_lipoyl"/>
    <property type="match status" value="3"/>
</dbReference>
<dbReference type="Pfam" id="PF00198">
    <property type="entry name" value="2-oxoacid_dh"/>
    <property type="match status" value="1"/>
</dbReference>
<dbReference type="FunFam" id="4.10.320.10:FF:000003">
    <property type="entry name" value="Acetyltransferase component of pyruvate dehydrogenase complex"/>
    <property type="match status" value="1"/>
</dbReference>
<keyword evidence="10" id="KW-0670">Pyruvate</keyword>
<dbReference type="EMBL" id="CP045429">
    <property type="protein sequence ID" value="QPB84371.1"/>
    <property type="molecule type" value="Genomic_DNA"/>
</dbReference>
<dbReference type="InterPro" id="IPR050743">
    <property type="entry name" value="2-oxoacid_DH_E2_comp"/>
</dbReference>
<evidence type="ECO:0000256" key="2">
    <source>
        <dbReference type="ARBA" id="ARBA00011484"/>
    </source>
</evidence>
<evidence type="ECO:0000256" key="7">
    <source>
        <dbReference type="ARBA" id="ARBA00025211"/>
    </source>
</evidence>
<reference evidence="10 11" key="1">
    <citation type="submission" date="2019-10" db="EMBL/GenBank/DDBJ databases">
        <title>Pseudoalteromonas rubra S4059.</title>
        <authorList>
            <person name="Paulsen S."/>
            <person name="Wang X."/>
        </authorList>
    </citation>
    <scope>NUCLEOTIDE SEQUENCE [LARGE SCALE GENOMIC DNA]</scope>
    <source>
        <strain evidence="10 11">S4059</strain>
    </source>
</reference>
<evidence type="ECO:0000256" key="9">
    <source>
        <dbReference type="RuleBase" id="RU361137"/>
    </source>
</evidence>
<dbReference type="InterPro" id="IPR003016">
    <property type="entry name" value="2-oxoA_DH_lipoyl-BS"/>
</dbReference>
<dbReference type="FunFam" id="3.30.559.10:FF:000004">
    <property type="entry name" value="Acetyltransferase component of pyruvate dehydrogenase complex"/>
    <property type="match status" value="1"/>
</dbReference>
<dbReference type="InterPro" id="IPR011053">
    <property type="entry name" value="Single_hybrid_motif"/>
</dbReference>
<keyword evidence="4" id="KW-0677">Repeat</keyword>
<proteinExistence type="inferred from homology"/>
<dbReference type="PROSITE" id="PS00189">
    <property type="entry name" value="LIPOYL"/>
    <property type="match status" value="3"/>
</dbReference>
<dbReference type="SUPFAM" id="SSF51230">
    <property type="entry name" value="Single hybrid motif"/>
    <property type="match status" value="3"/>
</dbReference>
<dbReference type="Gene3D" id="4.10.320.10">
    <property type="entry name" value="E3-binding domain"/>
    <property type="match status" value="1"/>
</dbReference>
<dbReference type="GO" id="GO:0005737">
    <property type="term" value="C:cytoplasm"/>
    <property type="evidence" value="ECO:0007669"/>
    <property type="project" value="TreeGrafter"/>
</dbReference>
<evidence type="ECO:0000256" key="3">
    <source>
        <dbReference type="ARBA" id="ARBA00022679"/>
    </source>
</evidence>
<comment type="function">
    <text evidence="7">The pyruvate dehydrogenase complex catalyzes the overall conversion of pyruvate to acetyl-CoA and CO(2). It contains multiple copies of three enzymatic components: pyruvate dehydrogenase (E1), dihydrolipoamide acetyltransferase (E2) and lipoamide dehydrogenase (E3).</text>
</comment>
<sequence>MAIEIHVPDIGADEVEVTEILVSVGDTVEEEQSLITVEGDKASMEVPAAQAGTVKEIKISEGDKVSTGSLIMVFEAAGEAPAAEAAPVAAPAAAAPAPATAEVKEVHVPDIGGDEVEVTEILVAVGDSVEAEQSLITVEGDKASMEVPAPFAGTVKEIKVEIGGKVATGSLVFVFETAGAAAPVAAETAPAAAPVEATPSLQEVQVPDIGGDEVEVTEIMVAVGDSVEEEQSLITVEGDKASMEVPAPFAGTVKEIKVAAGDKVSTGSLIFVFETVSATAPAPAASAPAAAPAPAAKAAPAAAPAPSAAKDEFVANDDYAHASPVVRRLAREFGVNLARVKGTGRKNRVLKEDVQNYVKELVRKVESGEISKGGNSGGGELGLIPWPKVDFSKFGEVEEKKLSRIQKISGANLHRNWVQIPHVTQFDEADITTLEAFRKEQNVLAEKKKMGVKITPLVFVMKAAAKALEEFPTFNSSLSEDGESLILKKYVNIGVAVDTPNGLVVPVFKDVNKKGIIELSRELMDVSKKAREGKLTAADMQGGCFTISSLGGIGGTAFTPIVNAPEVAILGVSKSEMKPKWNGKEFEPRLMVPLSCSYDHRVIDGALAARFTVTLANYLSDIRQLVM</sequence>
<dbReference type="FunFam" id="2.40.50.100:FF:000009">
    <property type="entry name" value="Acetyltransferase component of pyruvate dehydrogenase complex"/>
    <property type="match status" value="3"/>
</dbReference>
<keyword evidence="5 9" id="KW-0450">Lipoyl</keyword>
<dbReference type="InterPro" id="IPR036625">
    <property type="entry name" value="E3-bd_dom_sf"/>
</dbReference>
<evidence type="ECO:0000313" key="11">
    <source>
        <dbReference type="Proteomes" id="UP000305729"/>
    </source>
</evidence>
<dbReference type="InterPro" id="IPR004167">
    <property type="entry name" value="PSBD"/>
</dbReference>
<dbReference type="GO" id="GO:0045254">
    <property type="term" value="C:pyruvate dehydrogenase complex"/>
    <property type="evidence" value="ECO:0007669"/>
    <property type="project" value="UniProtKB-UniRule"/>
</dbReference>
<comment type="subunit">
    <text evidence="2 9">Forms a 24-polypeptide structural core with octahedral symmetry.</text>
</comment>
<dbReference type="RefSeq" id="WP_138538761.1">
    <property type="nucleotide sequence ID" value="NZ_CP045429.1"/>
</dbReference>
<dbReference type="CDD" id="cd06849">
    <property type="entry name" value="lipoyl_domain"/>
    <property type="match status" value="3"/>
</dbReference>
<dbReference type="STRING" id="43658.AT705_08480"/>
<dbReference type="Pfam" id="PF02817">
    <property type="entry name" value="E3_binding"/>
    <property type="match status" value="1"/>
</dbReference>
<dbReference type="SUPFAM" id="SSF47005">
    <property type="entry name" value="Peripheral subunit-binding domain of 2-oxo acid dehydrogenase complex"/>
    <property type="match status" value="1"/>
</dbReference>
<dbReference type="NCBIfam" id="NF008814">
    <property type="entry name" value="PRK11854.1"/>
    <property type="match status" value="1"/>
</dbReference>
<comment type="catalytic activity">
    <reaction evidence="8 9">
        <text>N(6)-[(R)-dihydrolipoyl]-L-lysyl-[protein] + acetyl-CoA = N(6)-[(R)-S(8)-acetyldihydrolipoyl]-L-lysyl-[protein] + CoA</text>
        <dbReference type="Rhea" id="RHEA:17017"/>
        <dbReference type="Rhea" id="RHEA-COMP:10475"/>
        <dbReference type="Rhea" id="RHEA-COMP:10478"/>
        <dbReference type="ChEBI" id="CHEBI:57287"/>
        <dbReference type="ChEBI" id="CHEBI:57288"/>
        <dbReference type="ChEBI" id="CHEBI:83100"/>
        <dbReference type="ChEBI" id="CHEBI:83111"/>
        <dbReference type="EC" id="2.3.1.12"/>
    </reaction>
</comment>
<dbReference type="GO" id="GO:0004742">
    <property type="term" value="F:dihydrolipoyllysine-residue acetyltransferase activity"/>
    <property type="evidence" value="ECO:0007669"/>
    <property type="project" value="UniProtKB-UniRule"/>
</dbReference>
<dbReference type="InterPro" id="IPR000089">
    <property type="entry name" value="Biotin_lipoyl"/>
</dbReference>
<evidence type="ECO:0000256" key="8">
    <source>
        <dbReference type="ARBA" id="ARBA00048370"/>
    </source>
</evidence>
<name>A0A5S3UUL2_9GAMM</name>
<dbReference type="EC" id="2.3.1.12" evidence="9"/>
<evidence type="ECO:0000256" key="1">
    <source>
        <dbReference type="ARBA" id="ARBA00007317"/>
    </source>
</evidence>
<evidence type="ECO:0000256" key="4">
    <source>
        <dbReference type="ARBA" id="ARBA00022737"/>
    </source>
</evidence>
<comment type="similarity">
    <text evidence="1 9">Belongs to the 2-oxoacid dehydrogenase family.</text>
</comment>
<dbReference type="Gene3D" id="2.40.50.100">
    <property type="match status" value="3"/>
</dbReference>
<evidence type="ECO:0000256" key="6">
    <source>
        <dbReference type="ARBA" id="ARBA00023315"/>
    </source>
</evidence>
<comment type="cofactor">
    <cofactor evidence="9">
        <name>(R)-lipoate</name>
        <dbReference type="ChEBI" id="CHEBI:83088"/>
    </cofactor>
    <text evidence="9">Binds 3 lipoyl cofactors covalently.</text>
</comment>
<keyword evidence="6 9" id="KW-0012">Acyltransferase</keyword>
<dbReference type="PROSITE" id="PS51826">
    <property type="entry name" value="PSBD"/>
    <property type="match status" value="1"/>
</dbReference>
<dbReference type="PANTHER" id="PTHR43178:SF2">
    <property type="entry name" value="DIHYDROLIPOYLLYSINE-RESIDUE ACETYLTRANSFERASE COMPONENT OF PYRUVATE DEHYDROGENASE COMPLEX"/>
    <property type="match status" value="1"/>
</dbReference>
<dbReference type="PANTHER" id="PTHR43178">
    <property type="entry name" value="DIHYDROLIPOAMIDE ACETYLTRANSFERASE COMPONENT OF PYRUVATE DEHYDROGENASE COMPLEX"/>
    <property type="match status" value="1"/>
</dbReference>
<keyword evidence="3 9" id="KW-0808">Transferase</keyword>
<dbReference type="AlphaFoldDB" id="A0A5S3UUL2"/>
<accession>A0A5S3UUL2</accession>
<dbReference type="Proteomes" id="UP000305729">
    <property type="component" value="Chromosome 1"/>
</dbReference>
<dbReference type="PROSITE" id="PS50968">
    <property type="entry name" value="BIOTINYL_LIPOYL"/>
    <property type="match status" value="3"/>
</dbReference>
<gene>
    <name evidence="10" type="primary">aceF</name>
    <name evidence="10" type="ORF">CWC22_015805</name>
</gene>
<dbReference type="InterPro" id="IPR001078">
    <property type="entry name" value="2-oxoacid_DH_actylTfrase"/>
</dbReference>
<evidence type="ECO:0000313" key="10">
    <source>
        <dbReference type="EMBL" id="QPB84371.1"/>
    </source>
</evidence>
<dbReference type="Gene3D" id="3.30.559.10">
    <property type="entry name" value="Chloramphenicol acetyltransferase-like domain"/>
    <property type="match status" value="1"/>
</dbReference>